<dbReference type="Gene3D" id="3.90.550.10">
    <property type="entry name" value="Spore Coat Polysaccharide Biosynthesis Protein SpsA, Chain A"/>
    <property type="match status" value="1"/>
</dbReference>
<accession>A0A9X2YQM8</accession>
<reference evidence="1" key="1">
    <citation type="submission" date="2020-07" db="EMBL/GenBank/DDBJ databases">
        <authorList>
            <person name="Pettersson B.M.F."/>
            <person name="Behra P.R.K."/>
            <person name="Ramesh M."/>
            <person name="Das S."/>
            <person name="Dasgupta S."/>
            <person name="Kirsebom L.A."/>
        </authorList>
    </citation>
    <scope>NUCLEOTIDE SEQUENCE</scope>
    <source>
        <strain evidence="1">DSM 44615</strain>
    </source>
</reference>
<dbReference type="SUPFAM" id="SSF53448">
    <property type="entry name" value="Nucleotide-diphospho-sugar transferases"/>
    <property type="match status" value="1"/>
</dbReference>
<evidence type="ECO:0000313" key="1">
    <source>
        <dbReference type="EMBL" id="MCV7172595.1"/>
    </source>
</evidence>
<dbReference type="Pfam" id="PF09837">
    <property type="entry name" value="DUF2064"/>
    <property type="match status" value="1"/>
</dbReference>
<reference evidence="1" key="2">
    <citation type="journal article" date="2022" name="BMC Genomics">
        <title>Comparative genome analysis of mycobacteria focusing on tRNA and non-coding RNA.</title>
        <authorList>
            <person name="Behra P.R.K."/>
            <person name="Pettersson B.M.F."/>
            <person name="Ramesh M."/>
            <person name="Das S."/>
            <person name="Dasgupta S."/>
            <person name="Kirsebom L.A."/>
        </authorList>
    </citation>
    <scope>NUCLEOTIDE SEQUENCE</scope>
    <source>
        <strain evidence="1">DSM 44615</strain>
    </source>
</reference>
<sequence>MRRLLRAAHRGQVQGQRLAARQCGRRARLLEEDLVIPVTLLVMAKAPVPGLAKTRLAHTIGNHLAAVVAAAALLDTLDAVCLAGVRSRVVALTGDLDSAACSAEIRERLADFTVIAQRGDTFADRLANAHADAAAATDGAPVLQIGMDTPQVTGELLTRCAGRLLDAEALLGMAVDGGWWVLGVRSAASADCLRQVPMSQSDTGALTRQALQHKGLEVTMVDELADVDTAADVDAVRRRCHPGARFPFATAAAGL</sequence>
<proteinExistence type="predicted"/>
<keyword evidence="2" id="KW-1185">Reference proteome</keyword>
<dbReference type="Proteomes" id="UP001140293">
    <property type="component" value="Unassembled WGS sequence"/>
</dbReference>
<dbReference type="EMBL" id="JACKSJ010000190">
    <property type="protein sequence ID" value="MCV7172595.1"/>
    <property type="molecule type" value="Genomic_DNA"/>
</dbReference>
<protein>
    <submittedName>
        <fullName evidence="1">DUF2064 domain-containing protein</fullName>
    </submittedName>
</protein>
<dbReference type="PANTHER" id="PTHR36529:SF1">
    <property type="entry name" value="GLYCOSYLTRANSFERASE"/>
    <property type="match status" value="1"/>
</dbReference>
<dbReference type="InterPro" id="IPR018641">
    <property type="entry name" value="Trfase_1_rSAM/seldom-assoc"/>
</dbReference>
<evidence type="ECO:0000313" key="2">
    <source>
        <dbReference type="Proteomes" id="UP001140293"/>
    </source>
</evidence>
<dbReference type="PANTHER" id="PTHR36529">
    <property type="entry name" value="SLL1095 PROTEIN"/>
    <property type="match status" value="1"/>
</dbReference>
<name>A0A9X2YQM8_9MYCO</name>
<comment type="caution">
    <text evidence="1">The sequence shown here is derived from an EMBL/GenBank/DDBJ whole genome shotgun (WGS) entry which is preliminary data.</text>
</comment>
<dbReference type="InterPro" id="IPR029044">
    <property type="entry name" value="Nucleotide-diphossugar_trans"/>
</dbReference>
<gene>
    <name evidence="1" type="ORF">H7I41_21995</name>
</gene>
<organism evidence="1 2">
    <name type="scientific">[Mycobacterium] manitobense</name>
    <dbReference type="NCBI Taxonomy" id="190147"/>
    <lineage>
        <taxon>Bacteria</taxon>
        <taxon>Bacillati</taxon>
        <taxon>Actinomycetota</taxon>
        <taxon>Actinomycetes</taxon>
        <taxon>Mycobacteriales</taxon>
        <taxon>Mycobacteriaceae</taxon>
        <taxon>Mycolicibacterium</taxon>
    </lineage>
</organism>
<dbReference type="AlphaFoldDB" id="A0A9X2YQM8"/>